<dbReference type="AlphaFoldDB" id="A0A7V4TXB1"/>
<proteinExistence type="predicted"/>
<dbReference type="InterPro" id="IPR045741">
    <property type="entry name" value="PorV"/>
</dbReference>
<evidence type="ECO:0000259" key="1">
    <source>
        <dbReference type="Pfam" id="PF19572"/>
    </source>
</evidence>
<dbReference type="EMBL" id="DRQG01000007">
    <property type="protein sequence ID" value="HGY54191.1"/>
    <property type="molecule type" value="Genomic_DNA"/>
</dbReference>
<feature type="domain" description="Type IX secretion system protein PorV" evidence="1">
    <location>
        <begin position="29"/>
        <end position="206"/>
    </location>
</feature>
<dbReference type="Gene3D" id="2.40.160.60">
    <property type="entry name" value="Outer membrane protein transport protein (OMPP1/FadL/TodX)"/>
    <property type="match status" value="1"/>
</dbReference>
<dbReference type="Pfam" id="PF19572">
    <property type="entry name" value="PorV"/>
    <property type="match status" value="1"/>
</dbReference>
<comment type="caution">
    <text evidence="2">The sequence shown here is derived from an EMBL/GenBank/DDBJ whole genome shotgun (WGS) entry which is preliminary data.</text>
</comment>
<sequence length="338" mass="37168">MQALQKILSIFIVTILLGSIQAQDVDYSGTSAANLLKIPVGARIAAMGDAGSALADDATSLFWNPAAAARINSFGSISISTMNWLVDSRLSYLAGVINLGGFGYVGVDFEYLDYGNMEVTTVYDQDGTGRYVSASDLVFGLAYARKLTDRFSFGIKLKYIGEKLASVSGSAFGVDIGADFQTSFFDNNFRISAALSNFGTQMKFEGYDLEVVYTVPGSPSNKQVPATLKTRGWEIPLLFRFGVSNYFIKNKNISLLAAYEVMDSRDYEVRHNLGAEFGYRGMFFLRGGYKFNYDEVTYTAGFGLNFAPLIDFGLVIDYVFLDYGVFESLHQFSIAVNF</sequence>
<dbReference type="SUPFAM" id="SSF56935">
    <property type="entry name" value="Porins"/>
    <property type="match status" value="1"/>
</dbReference>
<organism evidence="2">
    <name type="scientific">Caldithrix abyssi</name>
    <dbReference type="NCBI Taxonomy" id="187145"/>
    <lineage>
        <taxon>Bacteria</taxon>
        <taxon>Pseudomonadati</taxon>
        <taxon>Calditrichota</taxon>
        <taxon>Calditrichia</taxon>
        <taxon>Calditrichales</taxon>
        <taxon>Calditrichaceae</taxon>
        <taxon>Caldithrix</taxon>
    </lineage>
</organism>
<gene>
    <name evidence="2" type="ORF">ENK44_00685</name>
</gene>
<dbReference type="NCBIfam" id="NF033709">
    <property type="entry name" value="PorV_fam"/>
    <property type="match status" value="1"/>
</dbReference>
<reference evidence="2" key="1">
    <citation type="journal article" date="2020" name="mSystems">
        <title>Genome- and Community-Level Interaction Insights into Carbon Utilization and Element Cycling Functions of Hydrothermarchaeota in Hydrothermal Sediment.</title>
        <authorList>
            <person name="Zhou Z."/>
            <person name="Liu Y."/>
            <person name="Xu W."/>
            <person name="Pan J."/>
            <person name="Luo Z.H."/>
            <person name="Li M."/>
        </authorList>
    </citation>
    <scope>NUCLEOTIDE SEQUENCE [LARGE SCALE GENOMIC DNA]</scope>
    <source>
        <strain evidence="2">HyVt-577</strain>
    </source>
</reference>
<accession>A0A7V4TXB1</accession>
<dbReference type="Proteomes" id="UP000885779">
    <property type="component" value="Unassembled WGS sequence"/>
</dbReference>
<protein>
    <submittedName>
        <fullName evidence="2">PorV/PorQ family protein</fullName>
    </submittedName>
</protein>
<name>A0A7V4TXB1_CALAY</name>
<evidence type="ECO:0000313" key="2">
    <source>
        <dbReference type="EMBL" id="HGY54191.1"/>
    </source>
</evidence>